<keyword evidence="3" id="KW-1185">Reference proteome</keyword>
<proteinExistence type="predicted"/>
<evidence type="ECO:0000313" key="2">
    <source>
        <dbReference type="EMBL" id="KAJ9587614.1"/>
    </source>
</evidence>
<reference evidence="2" key="2">
    <citation type="submission" date="2023-05" db="EMBL/GenBank/DDBJ databases">
        <authorList>
            <person name="Fouks B."/>
        </authorList>
    </citation>
    <scope>NUCLEOTIDE SEQUENCE</scope>
    <source>
        <strain evidence="2">Stay&amp;Tobe</strain>
        <tissue evidence="2">Testes</tissue>
    </source>
</reference>
<evidence type="ECO:0000256" key="1">
    <source>
        <dbReference type="SAM" id="SignalP"/>
    </source>
</evidence>
<reference evidence="2" key="1">
    <citation type="journal article" date="2023" name="IScience">
        <title>Live-bearing cockroach genome reveals convergent evolutionary mechanisms linked to viviparity in insects and beyond.</title>
        <authorList>
            <person name="Fouks B."/>
            <person name="Harrison M.C."/>
            <person name="Mikhailova A.A."/>
            <person name="Marchal E."/>
            <person name="English S."/>
            <person name="Carruthers M."/>
            <person name="Jennings E.C."/>
            <person name="Chiamaka E.L."/>
            <person name="Frigard R.A."/>
            <person name="Pippel M."/>
            <person name="Attardo G.M."/>
            <person name="Benoit J.B."/>
            <person name="Bornberg-Bauer E."/>
            <person name="Tobe S.S."/>
        </authorList>
    </citation>
    <scope>NUCLEOTIDE SEQUENCE</scope>
    <source>
        <strain evidence="2">Stay&amp;Tobe</strain>
    </source>
</reference>
<name>A0AAD7ZVE4_DIPPU</name>
<comment type="caution">
    <text evidence="2">The sequence shown here is derived from an EMBL/GenBank/DDBJ whole genome shotgun (WGS) entry which is preliminary data.</text>
</comment>
<dbReference type="Proteomes" id="UP001233999">
    <property type="component" value="Unassembled WGS sequence"/>
</dbReference>
<feature type="chain" id="PRO_5041956652" evidence="1">
    <location>
        <begin position="21"/>
        <end position="169"/>
    </location>
</feature>
<feature type="signal peptide" evidence="1">
    <location>
        <begin position="1"/>
        <end position="20"/>
    </location>
</feature>
<organism evidence="2 3">
    <name type="scientific">Diploptera punctata</name>
    <name type="common">Pacific beetle cockroach</name>
    <dbReference type="NCBI Taxonomy" id="6984"/>
    <lineage>
        <taxon>Eukaryota</taxon>
        <taxon>Metazoa</taxon>
        <taxon>Ecdysozoa</taxon>
        <taxon>Arthropoda</taxon>
        <taxon>Hexapoda</taxon>
        <taxon>Insecta</taxon>
        <taxon>Pterygota</taxon>
        <taxon>Neoptera</taxon>
        <taxon>Polyneoptera</taxon>
        <taxon>Dictyoptera</taxon>
        <taxon>Blattodea</taxon>
        <taxon>Blaberoidea</taxon>
        <taxon>Blaberidae</taxon>
        <taxon>Diplopterinae</taxon>
        <taxon>Diploptera</taxon>
    </lineage>
</organism>
<sequence>MHSLCCLVILATFFAGNSYAREHPMRRGAHSDARNDKTRKMIGYPLIFEPPEDMVEEPNIRDLIDRAEKAIKFIHKVYIRLIKRIINGLMGYVRNRFDKQLILTGISERSGDEEMCNEYSGTIKKVIKIVKSFSEELHDEVMKMIDTVSNWLLTKIPSTENPEETAVEE</sequence>
<evidence type="ECO:0000313" key="3">
    <source>
        <dbReference type="Proteomes" id="UP001233999"/>
    </source>
</evidence>
<protein>
    <submittedName>
        <fullName evidence="2">Uncharacterized protein</fullName>
    </submittedName>
</protein>
<gene>
    <name evidence="2" type="ORF">L9F63_018955</name>
</gene>
<keyword evidence="1" id="KW-0732">Signal</keyword>
<accession>A0AAD7ZVE4</accession>
<dbReference type="AlphaFoldDB" id="A0AAD7ZVE4"/>
<dbReference type="EMBL" id="JASPKZ010006083">
    <property type="protein sequence ID" value="KAJ9587614.1"/>
    <property type="molecule type" value="Genomic_DNA"/>
</dbReference>